<reference evidence="8" key="1">
    <citation type="submission" date="2022-11" db="EMBL/GenBank/DDBJ databases">
        <title>Marilongibacter aestuarii gen. nov., sp. nov., isolated from tidal flat sediment.</title>
        <authorList>
            <person name="Jiayan W."/>
        </authorList>
    </citation>
    <scope>NUCLEOTIDE SEQUENCE</scope>
    <source>
        <strain evidence="8">Z1-6</strain>
    </source>
</reference>
<evidence type="ECO:0000313" key="9">
    <source>
        <dbReference type="Proteomes" id="UP001145087"/>
    </source>
</evidence>
<feature type="domain" description="SusD-like N-terminal" evidence="7">
    <location>
        <begin position="26"/>
        <end position="227"/>
    </location>
</feature>
<evidence type="ECO:0000259" key="6">
    <source>
        <dbReference type="Pfam" id="PF07980"/>
    </source>
</evidence>
<gene>
    <name evidence="8" type="ORF">OU798_01700</name>
</gene>
<sequence length="605" mass="69115">MKRIIKNKKIYVAFVMLFLISISCEDYLDKAPEASITEKDAYGDFISFQGFVEELYNCVMDPDKGGAWNKYLFADETLNNYPYQFDLGNYWGNEGYFYGQSVRTTSNNPRDHRVWEYAWYAIRKANLALEKLEGTEEAPSLFEGTQEEKDLLKGQALFFRGFFYFELSRYWGGMPYITRTLSPTESLITEEFNRLSYQETAKKMAEDFMAAADLLPNHWDETSVGQATEGGNFQRINKFFALGYLGKALLYGASPMPNEEANGSNTFNGELAKQAADAFGELLKLADDTGIYGLQPWDDYMQIFYDRNRKHPGGIEAIMIPTIYNRSRVRWSAIGATVPSSFALNSGSNADVPTHNITKNYGMANGLPIDDPESGYDPNDPWTNRDPRFYKIIVKDGDRIHRDKSDDKYAELFIGGRHRSQINPPSVTGYYSRKFNGMDKDFNTSFAGRIQPYVPYLRMADVYLMYAEAVLFSSNGGTPQSTSGNYTMTAEGALNAVRNRAQLPNIDSKYTGSQDVFFEEIVRERAVELIFEGARFCDLRRWNRNNDPRYLDKTAIDFERGPDGKPINLSERVIVTRVAEKKHNWLPMQVGFTKLYEGFPQNPGW</sequence>
<comment type="caution">
    <text evidence="8">The sequence shown here is derived from an EMBL/GenBank/DDBJ whole genome shotgun (WGS) entry which is preliminary data.</text>
</comment>
<dbReference type="Proteomes" id="UP001145087">
    <property type="component" value="Unassembled WGS sequence"/>
</dbReference>
<evidence type="ECO:0000256" key="1">
    <source>
        <dbReference type="ARBA" id="ARBA00004442"/>
    </source>
</evidence>
<comment type="similarity">
    <text evidence="2">Belongs to the SusD family.</text>
</comment>
<evidence type="ECO:0000256" key="4">
    <source>
        <dbReference type="ARBA" id="ARBA00023136"/>
    </source>
</evidence>
<evidence type="ECO:0000256" key="3">
    <source>
        <dbReference type="ARBA" id="ARBA00022729"/>
    </source>
</evidence>
<feature type="domain" description="RagB/SusD" evidence="6">
    <location>
        <begin position="345"/>
        <end position="605"/>
    </location>
</feature>
<dbReference type="EMBL" id="JAPOHD010000005">
    <property type="protein sequence ID" value="MCY1719037.1"/>
    <property type="molecule type" value="Genomic_DNA"/>
</dbReference>
<dbReference type="InterPro" id="IPR012944">
    <property type="entry name" value="SusD_RagB_dom"/>
</dbReference>
<dbReference type="InterPro" id="IPR033985">
    <property type="entry name" value="SusD-like_N"/>
</dbReference>
<dbReference type="PROSITE" id="PS51257">
    <property type="entry name" value="PROKAR_LIPOPROTEIN"/>
    <property type="match status" value="1"/>
</dbReference>
<dbReference type="GO" id="GO:0009279">
    <property type="term" value="C:cell outer membrane"/>
    <property type="evidence" value="ECO:0007669"/>
    <property type="project" value="UniProtKB-SubCell"/>
</dbReference>
<keyword evidence="3" id="KW-0732">Signal</keyword>
<comment type="subcellular location">
    <subcellularLocation>
        <location evidence="1">Cell outer membrane</location>
    </subcellularLocation>
</comment>
<dbReference type="RefSeq" id="WP_343331374.1">
    <property type="nucleotide sequence ID" value="NZ_JAPOHD010000005.1"/>
</dbReference>
<dbReference type="InterPro" id="IPR011990">
    <property type="entry name" value="TPR-like_helical_dom_sf"/>
</dbReference>
<organism evidence="8 9">
    <name type="scientific">Draconibacterium aestuarii</name>
    <dbReference type="NCBI Taxonomy" id="2998507"/>
    <lineage>
        <taxon>Bacteria</taxon>
        <taxon>Pseudomonadati</taxon>
        <taxon>Bacteroidota</taxon>
        <taxon>Bacteroidia</taxon>
        <taxon>Marinilabiliales</taxon>
        <taxon>Prolixibacteraceae</taxon>
        <taxon>Draconibacterium</taxon>
    </lineage>
</organism>
<evidence type="ECO:0000313" key="8">
    <source>
        <dbReference type="EMBL" id="MCY1719037.1"/>
    </source>
</evidence>
<proteinExistence type="inferred from homology"/>
<dbReference type="Pfam" id="PF07980">
    <property type="entry name" value="SusD_RagB"/>
    <property type="match status" value="1"/>
</dbReference>
<dbReference type="Pfam" id="PF14322">
    <property type="entry name" value="SusD-like_3"/>
    <property type="match status" value="1"/>
</dbReference>
<evidence type="ECO:0000256" key="5">
    <source>
        <dbReference type="ARBA" id="ARBA00023237"/>
    </source>
</evidence>
<keyword evidence="9" id="KW-1185">Reference proteome</keyword>
<keyword evidence="5" id="KW-0998">Cell outer membrane</keyword>
<keyword evidence="4" id="KW-0472">Membrane</keyword>
<dbReference type="AlphaFoldDB" id="A0A9X3J4P3"/>
<evidence type="ECO:0000259" key="7">
    <source>
        <dbReference type="Pfam" id="PF14322"/>
    </source>
</evidence>
<protein>
    <submittedName>
        <fullName evidence="8">RagB/SusD family nutrient uptake outer membrane protein</fullName>
    </submittedName>
</protein>
<dbReference type="SUPFAM" id="SSF48452">
    <property type="entry name" value="TPR-like"/>
    <property type="match status" value="1"/>
</dbReference>
<dbReference type="Gene3D" id="1.25.40.390">
    <property type="match status" value="1"/>
</dbReference>
<accession>A0A9X3J4P3</accession>
<evidence type="ECO:0000256" key="2">
    <source>
        <dbReference type="ARBA" id="ARBA00006275"/>
    </source>
</evidence>
<name>A0A9X3J4P3_9BACT</name>